<evidence type="ECO:0000313" key="2">
    <source>
        <dbReference type="Proteomes" id="UP000275368"/>
    </source>
</evidence>
<dbReference type="RefSeq" id="WP_125657404.1">
    <property type="nucleotide sequence ID" value="NZ_AP019308.1"/>
</dbReference>
<gene>
    <name evidence="1" type="ORF">Back11_25770</name>
</gene>
<dbReference type="EMBL" id="AP019308">
    <property type="protein sequence ID" value="BBH21232.1"/>
    <property type="molecule type" value="Genomic_DNA"/>
</dbReference>
<sequence length="83" mass="9431">MMNTICDKKIELLRPVEQLCYQVAHYLLGNASEAAAASESALIELFRSRLFVEGTEDERKRLAKEAAIRNAMRRACINQIPLH</sequence>
<organism evidence="1 2">
    <name type="scientific">Paenibacillus baekrokdamisoli</name>
    <dbReference type="NCBI Taxonomy" id="1712516"/>
    <lineage>
        <taxon>Bacteria</taxon>
        <taxon>Bacillati</taxon>
        <taxon>Bacillota</taxon>
        <taxon>Bacilli</taxon>
        <taxon>Bacillales</taxon>
        <taxon>Paenibacillaceae</taxon>
        <taxon>Paenibacillus</taxon>
    </lineage>
</organism>
<protein>
    <submittedName>
        <fullName evidence="1">Uncharacterized protein</fullName>
    </submittedName>
</protein>
<accession>A0A3G9ISF2</accession>
<evidence type="ECO:0000313" key="1">
    <source>
        <dbReference type="EMBL" id="BBH21232.1"/>
    </source>
</evidence>
<reference evidence="1 2" key="1">
    <citation type="submission" date="2018-11" db="EMBL/GenBank/DDBJ databases">
        <title>Complete genome sequence of Paenibacillus baekrokdamisoli strain KCTC 33723.</title>
        <authorList>
            <person name="Kang S.W."/>
            <person name="Lee K.C."/>
            <person name="Kim K.K."/>
            <person name="Kim J.S."/>
            <person name="Kim D.S."/>
            <person name="Ko S.H."/>
            <person name="Yang S.H."/>
            <person name="Lee J.S."/>
        </authorList>
    </citation>
    <scope>NUCLEOTIDE SEQUENCE [LARGE SCALE GENOMIC DNA]</scope>
    <source>
        <strain evidence="1 2">KCTC 33723</strain>
    </source>
</reference>
<keyword evidence="2" id="KW-1185">Reference proteome</keyword>
<dbReference type="Proteomes" id="UP000275368">
    <property type="component" value="Chromosome"/>
</dbReference>
<dbReference type="AlphaFoldDB" id="A0A3G9ISF2"/>
<dbReference type="OrthoDB" id="2666780at2"/>
<name>A0A3G9ISF2_9BACL</name>
<proteinExistence type="predicted"/>
<dbReference type="KEGG" id="pbk:Back11_25770"/>